<dbReference type="Gene3D" id="1.10.260.40">
    <property type="entry name" value="lambda repressor-like DNA-binding domains"/>
    <property type="match status" value="1"/>
</dbReference>
<dbReference type="GO" id="GO:0003677">
    <property type="term" value="F:DNA binding"/>
    <property type="evidence" value="ECO:0007669"/>
    <property type="project" value="InterPro"/>
</dbReference>
<evidence type="ECO:0000313" key="2">
    <source>
        <dbReference type="EMBL" id="CUQ22377.1"/>
    </source>
</evidence>
<dbReference type="EMBL" id="CZBE01000038">
    <property type="protein sequence ID" value="CUQ22377.1"/>
    <property type="molecule type" value="Genomic_DNA"/>
</dbReference>
<name>A0A174UQP4_9FIRM</name>
<dbReference type="OrthoDB" id="4966777at2"/>
<dbReference type="AlphaFoldDB" id="A0A174UQP4"/>
<sequence>MADIITLRGAVLSKYRTISEFSEDIGWKRNKSSRILNGVQSPNADEIEEITKCLGINTVEDFMQIFFAPLVHKMDSESETTKIRA</sequence>
<dbReference type="InterPro" id="IPR010982">
    <property type="entry name" value="Lambda_DNA-bd_dom_sf"/>
</dbReference>
<feature type="domain" description="HTH cro/C1-type" evidence="1">
    <location>
        <begin position="7"/>
        <end position="62"/>
    </location>
</feature>
<accession>A0A174UQP4</accession>
<gene>
    <name evidence="2" type="ORF">ERS852551_03610</name>
</gene>
<protein>
    <recommendedName>
        <fullName evidence="1">HTH cro/C1-type domain-containing protein</fullName>
    </recommendedName>
</protein>
<proteinExistence type="predicted"/>
<dbReference type="Proteomes" id="UP000095765">
    <property type="component" value="Unassembled WGS sequence"/>
</dbReference>
<dbReference type="InterPro" id="IPR001387">
    <property type="entry name" value="Cro/C1-type_HTH"/>
</dbReference>
<dbReference type="PROSITE" id="PS50943">
    <property type="entry name" value="HTH_CROC1"/>
    <property type="match status" value="1"/>
</dbReference>
<evidence type="ECO:0000259" key="1">
    <source>
        <dbReference type="PROSITE" id="PS50943"/>
    </source>
</evidence>
<dbReference type="SUPFAM" id="SSF47413">
    <property type="entry name" value="lambda repressor-like DNA-binding domains"/>
    <property type="match status" value="1"/>
</dbReference>
<evidence type="ECO:0000313" key="3">
    <source>
        <dbReference type="Proteomes" id="UP000095765"/>
    </source>
</evidence>
<dbReference type="RefSeq" id="WP_055246152.1">
    <property type="nucleotide sequence ID" value="NZ_CZBE01000038.1"/>
</dbReference>
<organism evidence="2 3">
    <name type="scientific">Anaerotruncus colihominis</name>
    <dbReference type="NCBI Taxonomy" id="169435"/>
    <lineage>
        <taxon>Bacteria</taxon>
        <taxon>Bacillati</taxon>
        <taxon>Bacillota</taxon>
        <taxon>Clostridia</taxon>
        <taxon>Eubacteriales</taxon>
        <taxon>Oscillospiraceae</taxon>
        <taxon>Anaerotruncus</taxon>
    </lineage>
</organism>
<dbReference type="CDD" id="cd00093">
    <property type="entry name" value="HTH_XRE"/>
    <property type="match status" value="1"/>
</dbReference>
<reference evidence="2 3" key="1">
    <citation type="submission" date="2015-09" db="EMBL/GenBank/DDBJ databases">
        <authorList>
            <consortium name="Pathogen Informatics"/>
        </authorList>
    </citation>
    <scope>NUCLEOTIDE SEQUENCE [LARGE SCALE GENOMIC DNA]</scope>
    <source>
        <strain evidence="2 3">2789STDY5834939</strain>
    </source>
</reference>